<reference evidence="1" key="1">
    <citation type="submission" date="2014-11" db="EMBL/GenBank/DDBJ databases">
        <authorList>
            <person name="Amaro Gonzalez C."/>
        </authorList>
    </citation>
    <scope>NUCLEOTIDE SEQUENCE</scope>
</reference>
<reference evidence="1" key="2">
    <citation type="journal article" date="2015" name="Fish Shellfish Immunol.">
        <title>Early steps in the European eel (Anguilla anguilla)-Vibrio vulnificus interaction in the gills: Role of the RtxA13 toxin.</title>
        <authorList>
            <person name="Callol A."/>
            <person name="Pajuelo D."/>
            <person name="Ebbesson L."/>
            <person name="Teles M."/>
            <person name="MacKenzie S."/>
            <person name="Amaro C."/>
        </authorList>
    </citation>
    <scope>NUCLEOTIDE SEQUENCE</scope>
</reference>
<organism evidence="1">
    <name type="scientific">Anguilla anguilla</name>
    <name type="common">European freshwater eel</name>
    <name type="synonym">Muraena anguilla</name>
    <dbReference type="NCBI Taxonomy" id="7936"/>
    <lineage>
        <taxon>Eukaryota</taxon>
        <taxon>Metazoa</taxon>
        <taxon>Chordata</taxon>
        <taxon>Craniata</taxon>
        <taxon>Vertebrata</taxon>
        <taxon>Euteleostomi</taxon>
        <taxon>Actinopterygii</taxon>
        <taxon>Neopterygii</taxon>
        <taxon>Teleostei</taxon>
        <taxon>Anguilliformes</taxon>
        <taxon>Anguillidae</taxon>
        <taxon>Anguilla</taxon>
    </lineage>
</organism>
<dbReference type="AlphaFoldDB" id="A0A0E9PUP5"/>
<evidence type="ECO:0000313" key="1">
    <source>
        <dbReference type="EMBL" id="JAH08002.1"/>
    </source>
</evidence>
<proteinExistence type="predicted"/>
<accession>A0A0E9PUP5</accession>
<protein>
    <submittedName>
        <fullName evidence="1">Uncharacterized protein</fullName>
    </submittedName>
</protein>
<name>A0A0E9PUP5_ANGAN</name>
<dbReference type="EMBL" id="GBXM01100575">
    <property type="protein sequence ID" value="JAH08002.1"/>
    <property type="molecule type" value="Transcribed_RNA"/>
</dbReference>
<sequence>MQLENVSGDLFIMENMEIVLFIHHLNRNGCLSST</sequence>